<dbReference type="SUPFAM" id="SSF55874">
    <property type="entry name" value="ATPase domain of HSP90 chaperone/DNA topoisomerase II/histidine kinase"/>
    <property type="match status" value="1"/>
</dbReference>
<dbReference type="InterPro" id="IPR004358">
    <property type="entry name" value="Sig_transdc_His_kin-like_C"/>
</dbReference>
<organism evidence="10 11">
    <name type="scientific">Brevundimonas variabilis</name>
    <dbReference type="NCBI Taxonomy" id="74312"/>
    <lineage>
        <taxon>Bacteria</taxon>
        <taxon>Pseudomonadati</taxon>
        <taxon>Pseudomonadota</taxon>
        <taxon>Alphaproteobacteria</taxon>
        <taxon>Caulobacterales</taxon>
        <taxon>Caulobacteraceae</taxon>
        <taxon>Brevundimonas</taxon>
    </lineage>
</organism>
<keyword evidence="11" id="KW-1185">Reference proteome</keyword>
<keyword evidence="6" id="KW-0812">Transmembrane</keyword>
<dbReference type="SUPFAM" id="SSF47384">
    <property type="entry name" value="Homodimeric domain of signal transducing histidine kinase"/>
    <property type="match status" value="1"/>
</dbReference>
<feature type="modified residue" description="4-aspartylphosphate" evidence="5">
    <location>
        <position position="751"/>
    </location>
</feature>
<dbReference type="SUPFAM" id="SSF52172">
    <property type="entry name" value="CheY-like"/>
    <property type="match status" value="1"/>
</dbReference>
<dbReference type="Pfam" id="PF02518">
    <property type="entry name" value="HATPase_c"/>
    <property type="match status" value="1"/>
</dbReference>
<gene>
    <name evidence="10" type="ORF">GGR13_002114</name>
</gene>
<dbReference type="InterPro" id="IPR011006">
    <property type="entry name" value="CheY-like_superfamily"/>
</dbReference>
<comment type="catalytic activity">
    <reaction evidence="1">
        <text>ATP + protein L-histidine = ADP + protein N-phospho-L-histidine.</text>
        <dbReference type="EC" id="2.7.13.3"/>
    </reaction>
</comment>
<dbReference type="InterPro" id="IPR001789">
    <property type="entry name" value="Sig_transdc_resp-reg_receiver"/>
</dbReference>
<accession>A0A7W9CIW9</accession>
<dbReference type="PROSITE" id="PS50109">
    <property type="entry name" value="HIS_KIN"/>
    <property type="match status" value="1"/>
</dbReference>
<dbReference type="InterPro" id="IPR036890">
    <property type="entry name" value="HATPase_C_sf"/>
</dbReference>
<dbReference type="CDD" id="cd00082">
    <property type="entry name" value="HisKA"/>
    <property type="match status" value="1"/>
</dbReference>
<keyword evidence="6" id="KW-1133">Transmembrane helix</keyword>
<evidence type="ECO:0000256" key="1">
    <source>
        <dbReference type="ARBA" id="ARBA00000085"/>
    </source>
</evidence>
<dbReference type="Proteomes" id="UP000545037">
    <property type="component" value="Unassembled WGS sequence"/>
</dbReference>
<keyword evidence="3 5" id="KW-0597">Phosphoprotein</keyword>
<keyword evidence="7" id="KW-0732">Signal</keyword>
<keyword evidence="10" id="KW-0808">Transferase</keyword>
<evidence type="ECO:0000256" key="7">
    <source>
        <dbReference type="SAM" id="SignalP"/>
    </source>
</evidence>
<dbReference type="GO" id="GO:0000155">
    <property type="term" value="F:phosphorelay sensor kinase activity"/>
    <property type="evidence" value="ECO:0007669"/>
    <property type="project" value="InterPro"/>
</dbReference>
<reference evidence="10 11" key="1">
    <citation type="submission" date="2020-08" db="EMBL/GenBank/DDBJ databases">
        <title>Genomic Encyclopedia of Type Strains, Phase IV (KMG-IV): sequencing the most valuable type-strain genomes for metagenomic binning, comparative biology and taxonomic classification.</title>
        <authorList>
            <person name="Goeker M."/>
        </authorList>
    </citation>
    <scope>NUCLEOTIDE SEQUENCE [LARGE SCALE GENOMIC DNA]</scope>
    <source>
        <strain evidence="10 11">DSM 4737</strain>
    </source>
</reference>
<dbReference type="AlphaFoldDB" id="A0A7W9CIW9"/>
<proteinExistence type="predicted"/>
<dbReference type="EMBL" id="JACHOR010000003">
    <property type="protein sequence ID" value="MBB5746510.1"/>
    <property type="molecule type" value="Genomic_DNA"/>
</dbReference>
<feature type="signal peptide" evidence="7">
    <location>
        <begin position="1"/>
        <end position="24"/>
    </location>
</feature>
<dbReference type="FunFam" id="3.30.565.10:FF:000078">
    <property type="entry name" value="Two-component sensor histidine kinase"/>
    <property type="match status" value="1"/>
</dbReference>
<dbReference type="PANTHER" id="PTHR45339">
    <property type="entry name" value="HYBRID SIGNAL TRANSDUCTION HISTIDINE KINASE J"/>
    <property type="match status" value="1"/>
</dbReference>
<dbReference type="CDD" id="cd16922">
    <property type="entry name" value="HATPase_EvgS-ArcB-TorS-like"/>
    <property type="match status" value="1"/>
</dbReference>
<feature type="chain" id="PRO_5031161107" description="histidine kinase" evidence="7">
    <location>
        <begin position="25"/>
        <end position="830"/>
    </location>
</feature>
<dbReference type="InterPro" id="IPR003594">
    <property type="entry name" value="HATPase_dom"/>
</dbReference>
<evidence type="ECO:0000256" key="6">
    <source>
        <dbReference type="SAM" id="Phobius"/>
    </source>
</evidence>
<name>A0A7W9CIW9_9CAUL</name>
<keyword evidence="4" id="KW-0902">Two-component regulatory system</keyword>
<feature type="transmembrane region" description="Helical" evidence="6">
    <location>
        <begin position="414"/>
        <end position="435"/>
    </location>
</feature>
<keyword evidence="6" id="KW-0472">Membrane</keyword>
<evidence type="ECO:0000256" key="4">
    <source>
        <dbReference type="ARBA" id="ARBA00023012"/>
    </source>
</evidence>
<dbReference type="CDD" id="cd17546">
    <property type="entry name" value="REC_hyHK_CKI1_RcsC-like"/>
    <property type="match status" value="1"/>
</dbReference>
<keyword evidence="10" id="KW-0418">Kinase</keyword>
<dbReference type="PRINTS" id="PR00344">
    <property type="entry name" value="BCTRLSENSOR"/>
</dbReference>
<evidence type="ECO:0000313" key="10">
    <source>
        <dbReference type="EMBL" id="MBB5746510.1"/>
    </source>
</evidence>
<evidence type="ECO:0000256" key="5">
    <source>
        <dbReference type="PROSITE-ProRule" id="PRU00169"/>
    </source>
</evidence>
<dbReference type="SMART" id="SM00387">
    <property type="entry name" value="HATPase_c"/>
    <property type="match status" value="1"/>
</dbReference>
<dbReference type="Gene3D" id="3.40.50.2300">
    <property type="match status" value="1"/>
</dbReference>
<dbReference type="InterPro" id="IPR003661">
    <property type="entry name" value="HisK_dim/P_dom"/>
</dbReference>
<dbReference type="PANTHER" id="PTHR45339:SF1">
    <property type="entry name" value="HYBRID SIGNAL TRANSDUCTION HISTIDINE KINASE J"/>
    <property type="match status" value="1"/>
</dbReference>
<dbReference type="EC" id="2.7.13.3" evidence="2"/>
<feature type="domain" description="Histidine kinase" evidence="8">
    <location>
        <begin position="463"/>
        <end position="682"/>
    </location>
</feature>
<dbReference type="InterPro" id="IPR036097">
    <property type="entry name" value="HisK_dim/P_sf"/>
</dbReference>
<dbReference type="SMART" id="SM00448">
    <property type="entry name" value="REC"/>
    <property type="match status" value="1"/>
</dbReference>
<feature type="domain" description="Response regulatory" evidence="9">
    <location>
        <begin position="702"/>
        <end position="821"/>
    </location>
</feature>
<dbReference type="SMART" id="SM00388">
    <property type="entry name" value="HisKA"/>
    <property type="match status" value="1"/>
</dbReference>
<dbReference type="RefSeq" id="WP_343060349.1">
    <property type="nucleotide sequence ID" value="NZ_JACHOR010000003.1"/>
</dbReference>
<dbReference type="Gene3D" id="1.10.287.130">
    <property type="match status" value="1"/>
</dbReference>
<dbReference type="Gene3D" id="3.30.565.10">
    <property type="entry name" value="Histidine kinase-like ATPase, C-terminal domain"/>
    <property type="match status" value="1"/>
</dbReference>
<dbReference type="InterPro" id="IPR005467">
    <property type="entry name" value="His_kinase_dom"/>
</dbReference>
<dbReference type="PROSITE" id="PS50110">
    <property type="entry name" value="RESPONSE_REGULATORY"/>
    <property type="match status" value="1"/>
</dbReference>
<dbReference type="Pfam" id="PF00072">
    <property type="entry name" value="Response_reg"/>
    <property type="match status" value="1"/>
</dbReference>
<comment type="caution">
    <text evidence="10">The sequence shown here is derived from an EMBL/GenBank/DDBJ whole genome shotgun (WGS) entry which is preliminary data.</text>
</comment>
<sequence length="830" mass="89150">MLYRAVVAMACVLFFGLAWTPARAASPELAVAPLEDAEALARFVERRAASTSFAELETFGRTAAARNDREGLNRLYHVTWTILNQGEFERAAAWNRRLADAAEAQKDDRYIAIAALNDMTIRYDTGDVGAASGMIAYTRPGRDWFVRAHAARLMALHLVDQGEIGAGLRLLAQAQADIPDRDPYAATARAGIWEVVGMGLKDLDDVEGATAAFRKFEIDFSNPAYPRPDFDSLYNLTKMALRIGDLDRGRAFARAHNAVAVRSDLPALAIYDAALCALVADASRQAQGVLDCLAPYGESLGDAAFLALDVLPLRAMARARAGDVAGAARDLSALQTLNVQAGDGSRLREVEAEILFAQGRPTEAYNLLRAYKVDQDLAAARAFSAGVHQVTGDMQQQLSDRRAQLDTARAKTRLQWLVIAIGVVFLISIAAGLVWQMRQGRKLKAAQERAEAANRAKSEFLANMSHEIRTPLNGVVSMADALSRSDLDTNAHQMVDLIRSSGATLERLLTDILDSAKIEAGQVTLEPTVFDLKHTIGDIALMWRAKAEDKGVALVFDFDPAAPRWVQGDAVRLRQILTNLVSNALKFTDRGNVTIAVSTTEGDRITFAVRDTGMGFDAEQKARIFQRFQQADGSITRRFGGTGLGLAISTALVELMGGELDCASVPGRGSEFVFAVDLPAAAPPVAVAEAAEATDIAALPLRVLLADDHPANRKVVEIMLAATAMELVAVEDGRQALDAFMASQFDLVLMDMQMPVMDGLSATAAIRAFEASSGRERTAVLMLTANAMAEHVAQSLAAGADGHLTKPITLAGLFAAMADALSGQEVRQAA</sequence>
<evidence type="ECO:0000256" key="3">
    <source>
        <dbReference type="ARBA" id="ARBA00022553"/>
    </source>
</evidence>
<protein>
    <recommendedName>
        <fullName evidence="2">histidine kinase</fullName>
        <ecNumber evidence="2">2.7.13.3</ecNumber>
    </recommendedName>
</protein>
<evidence type="ECO:0000259" key="8">
    <source>
        <dbReference type="PROSITE" id="PS50109"/>
    </source>
</evidence>
<evidence type="ECO:0000313" key="11">
    <source>
        <dbReference type="Proteomes" id="UP000545037"/>
    </source>
</evidence>
<dbReference type="Pfam" id="PF00512">
    <property type="entry name" value="HisKA"/>
    <property type="match status" value="1"/>
</dbReference>
<evidence type="ECO:0000256" key="2">
    <source>
        <dbReference type="ARBA" id="ARBA00012438"/>
    </source>
</evidence>
<evidence type="ECO:0000259" key="9">
    <source>
        <dbReference type="PROSITE" id="PS50110"/>
    </source>
</evidence>